<protein>
    <submittedName>
        <fullName evidence="1">(rape) hypothetical protein</fullName>
    </submittedName>
</protein>
<organism evidence="1">
    <name type="scientific">Brassica napus</name>
    <name type="common">Rape</name>
    <dbReference type="NCBI Taxonomy" id="3708"/>
    <lineage>
        <taxon>Eukaryota</taxon>
        <taxon>Viridiplantae</taxon>
        <taxon>Streptophyta</taxon>
        <taxon>Embryophyta</taxon>
        <taxon>Tracheophyta</taxon>
        <taxon>Spermatophyta</taxon>
        <taxon>Magnoliopsida</taxon>
        <taxon>eudicotyledons</taxon>
        <taxon>Gunneridae</taxon>
        <taxon>Pentapetalae</taxon>
        <taxon>rosids</taxon>
        <taxon>malvids</taxon>
        <taxon>Brassicales</taxon>
        <taxon>Brassicaceae</taxon>
        <taxon>Brassiceae</taxon>
        <taxon>Brassica</taxon>
    </lineage>
</organism>
<proteinExistence type="predicted"/>
<name>A0A816XVK4_BRANA</name>
<evidence type="ECO:0000313" key="1">
    <source>
        <dbReference type="EMBL" id="CAF2152618.1"/>
    </source>
</evidence>
<gene>
    <name evidence="1" type="ORF">DARMORV10_A01P28820.1</name>
</gene>
<dbReference type="Proteomes" id="UP001295469">
    <property type="component" value="Chromosome A01"/>
</dbReference>
<accession>A0A816XVK4</accession>
<sequence length="53" mass="6309">MKNKRSNKHKGDSDMFFIFTFIVNNKQEGATRYQQINHVLFLTNIFLLVAFRS</sequence>
<dbReference type="AlphaFoldDB" id="A0A816XVK4"/>
<dbReference type="EMBL" id="HG994355">
    <property type="protein sequence ID" value="CAF2152618.1"/>
    <property type="molecule type" value="Genomic_DNA"/>
</dbReference>
<reference evidence="1" key="1">
    <citation type="submission" date="2021-01" db="EMBL/GenBank/DDBJ databases">
        <authorList>
            <consortium name="Genoscope - CEA"/>
            <person name="William W."/>
        </authorList>
    </citation>
    <scope>NUCLEOTIDE SEQUENCE</scope>
</reference>